<dbReference type="CDD" id="cd13590">
    <property type="entry name" value="PBP2_PotD_PotF_like"/>
    <property type="match status" value="1"/>
</dbReference>
<dbReference type="Pfam" id="PF13416">
    <property type="entry name" value="SBP_bac_8"/>
    <property type="match status" value="1"/>
</dbReference>
<evidence type="ECO:0000256" key="3">
    <source>
        <dbReference type="ARBA" id="ARBA00022448"/>
    </source>
</evidence>
<dbReference type="PANTHER" id="PTHR30222">
    <property type="entry name" value="SPERMIDINE/PUTRESCINE-BINDING PERIPLASMIC PROTEIN"/>
    <property type="match status" value="1"/>
</dbReference>
<keyword evidence="4" id="KW-0732">Signal</keyword>
<dbReference type="GO" id="GO:0019808">
    <property type="term" value="F:polyamine binding"/>
    <property type="evidence" value="ECO:0007669"/>
    <property type="project" value="InterPro"/>
</dbReference>
<dbReference type="SUPFAM" id="SSF53850">
    <property type="entry name" value="Periplasmic binding protein-like II"/>
    <property type="match status" value="1"/>
</dbReference>
<proteinExistence type="inferred from homology"/>
<dbReference type="GO" id="GO:0055085">
    <property type="term" value="P:transmembrane transport"/>
    <property type="evidence" value="ECO:0007669"/>
    <property type="project" value="InterPro"/>
</dbReference>
<comment type="similarity">
    <text evidence="2">Belongs to the bacterial solute-binding protein 1 family.</text>
</comment>
<sequence length="390" mass="42985">MPRKRSLYLPSSSRRLGATRRRFLQGSAAAIAGVTLANCRQNIADQATPEADPAATTPEGGGASGGDSGVLHVYTWADYTNDEMVNAFTEQTGIEVIVDIYDSNETMLAKMQAGGGDAYSIIYPSDYMVQQMIELNMLTKLEKERISGIENIFDKWQDPVYDPGNSFSVPFAWGTTGLLYNTDIITDTPTDWDYLWENSSALSKRMTLLDDVRETMGMVLKSLGYSYNSTDPAEIEEAYERLIEIKPDLASFMSFGFEDGLLSGDLAVVMAYSVDALSSIAEDETLNYIIPESGSSVWTDTLVIPTTAPNVDAAYEWINFNLQPEIAQLNTETLFNATPNQVAFENLSDEFKNDEKLFPPEDLLAKCEGIAPVGDASSIYDEFWTRATSA</sequence>
<evidence type="ECO:0000256" key="7">
    <source>
        <dbReference type="SAM" id="MobiDB-lite"/>
    </source>
</evidence>
<dbReference type="InterPro" id="IPR019546">
    <property type="entry name" value="TAT_signal_bac_arc"/>
</dbReference>
<dbReference type="PIRSF" id="PIRSF019574">
    <property type="entry name" value="Periplasmic_polyamine_BP"/>
    <property type="match status" value="1"/>
</dbReference>
<dbReference type="OrthoDB" id="9769319at2"/>
<comment type="caution">
    <text evidence="8">The sequence shown here is derived from an EMBL/GenBank/DDBJ whole genome shotgun (WGS) entry which is preliminary data.</text>
</comment>
<accession>A0A4Q7E7V2</accession>
<dbReference type="Gene3D" id="3.40.190.10">
    <property type="entry name" value="Periplasmic binding protein-like II"/>
    <property type="match status" value="2"/>
</dbReference>
<keyword evidence="9" id="KW-1185">Reference proteome</keyword>
<gene>
    <name evidence="8" type="ORF">DYY88_10895</name>
</gene>
<evidence type="ECO:0000256" key="1">
    <source>
        <dbReference type="ARBA" id="ARBA00004418"/>
    </source>
</evidence>
<dbReference type="InterPro" id="IPR006059">
    <property type="entry name" value="SBP"/>
</dbReference>
<reference evidence="8 9" key="1">
    <citation type="submission" date="2018-11" db="EMBL/GenBank/DDBJ databases">
        <title>Whole genome sequencing of an environmental sample.</title>
        <authorList>
            <person name="Sarangi A.N."/>
            <person name="Singh D."/>
            <person name="Tripathy S."/>
        </authorList>
    </citation>
    <scope>NUCLEOTIDE SEQUENCE [LARGE SCALE GENOMIC DNA]</scope>
    <source>
        <strain evidence="8 9">Lakshadweep</strain>
    </source>
</reference>
<dbReference type="AlphaFoldDB" id="A0A4Q7E7V2"/>
<evidence type="ECO:0000256" key="2">
    <source>
        <dbReference type="ARBA" id="ARBA00008520"/>
    </source>
</evidence>
<dbReference type="InterPro" id="IPR006311">
    <property type="entry name" value="TAT_signal"/>
</dbReference>
<dbReference type="InterPro" id="IPR001188">
    <property type="entry name" value="Sperm_putr-bd"/>
</dbReference>
<dbReference type="GO" id="GO:0015846">
    <property type="term" value="P:polyamine transport"/>
    <property type="evidence" value="ECO:0007669"/>
    <property type="project" value="InterPro"/>
</dbReference>
<dbReference type="RefSeq" id="WP_044151317.1">
    <property type="nucleotide sequence ID" value="NZ_QVFV01000002.1"/>
</dbReference>
<keyword evidence="3" id="KW-0813">Transport</keyword>
<comment type="subcellular location">
    <subcellularLocation>
        <location evidence="1">Periplasm</location>
    </subcellularLocation>
</comment>
<feature type="binding site" evidence="6">
    <location>
        <position position="127"/>
    </location>
    <ligand>
        <name>spermidine</name>
        <dbReference type="ChEBI" id="CHEBI:57834"/>
    </ligand>
</feature>
<dbReference type="PANTHER" id="PTHR30222:SF17">
    <property type="entry name" value="SPERMIDINE_PUTRESCINE-BINDING PERIPLASMIC PROTEIN"/>
    <property type="match status" value="1"/>
</dbReference>
<dbReference type="NCBIfam" id="TIGR01409">
    <property type="entry name" value="TAT_signal_seq"/>
    <property type="match status" value="1"/>
</dbReference>
<name>A0A4Q7E7V2_9CYAN</name>
<dbReference type="GO" id="GO:0042597">
    <property type="term" value="C:periplasmic space"/>
    <property type="evidence" value="ECO:0007669"/>
    <property type="project" value="UniProtKB-SubCell"/>
</dbReference>
<evidence type="ECO:0000256" key="4">
    <source>
        <dbReference type="ARBA" id="ARBA00022729"/>
    </source>
</evidence>
<feature type="region of interest" description="Disordered" evidence="7">
    <location>
        <begin position="47"/>
        <end position="66"/>
    </location>
</feature>
<keyword evidence="5" id="KW-0574">Periplasm</keyword>
<feature type="compositionally biased region" description="Low complexity" evidence="7">
    <location>
        <begin position="47"/>
        <end position="58"/>
    </location>
</feature>
<dbReference type="PROSITE" id="PS01037">
    <property type="entry name" value="SBP_BACTERIAL_1"/>
    <property type="match status" value="1"/>
</dbReference>
<evidence type="ECO:0000313" key="8">
    <source>
        <dbReference type="EMBL" id="RZM79250.1"/>
    </source>
</evidence>
<evidence type="ECO:0000256" key="5">
    <source>
        <dbReference type="ARBA" id="ARBA00022764"/>
    </source>
</evidence>
<protein>
    <submittedName>
        <fullName evidence="8">Extracellular solute-binding protein</fullName>
    </submittedName>
</protein>
<feature type="binding site" evidence="6">
    <location>
        <begin position="211"/>
        <end position="214"/>
    </location>
    <ligand>
        <name>spermidine</name>
        <dbReference type="ChEBI" id="CHEBI:57834"/>
    </ligand>
</feature>
<dbReference type="PROSITE" id="PS51318">
    <property type="entry name" value="TAT"/>
    <property type="match status" value="1"/>
</dbReference>
<dbReference type="EMBL" id="QVFV01000002">
    <property type="protein sequence ID" value="RZM79250.1"/>
    <property type="molecule type" value="Genomic_DNA"/>
</dbReference>
<organism evidence="8 9">
    <name type="scientific">Leptolyngbya iicbica LK</name>
    <dbReference type="NCBI Taxonomy" id="2294035"/>
    <lineage>
        <taxon>Bacteria</taxon>
        <taxon>Bacillati</taxon>
        <taxon>Cyanobacteriota</taxon>
        <taxon>Cyanophyceae</taxon>
        <taxon>Leptolyngbyales</taxon>
        <taxon>Leptolyngbyaceae</taxon>
        <taxon>Leptolyngbya group</taxon>
        <taxon>Leptolyngbya</taxon>
        <taxon>Leptolyngbya iicbica</taxon>
    </lineage>
</organism>
<evidence type="ECO:0000313" key="9">
    <source>
        <dbReference type="Proteomes" id="UP000292459"/>
    </source>
</evidence>
<dbReference type="Proteomes" id="UP000292459">
    <property type="component" value="Unassembled WGS sequence"/>
</dbReference>
<dbReference type="PRINTS" id="PR00909">
    <property type="entry name" value="SPERMDNBNDNG"/>
</dbReference>
<dbReference type="InterPro" id="IPR006061">
    <property type="entry name" value="SBP_1_CS"/>
</dbReference>
<evidence type="ECO:0000256" key="6">
    <source>
        <dbReference type="PIRSR" id="PIRSR019574-1"/>
    </source>
</evidence>